<protein>
    <recommendedName>
        <fullName evidence="1">Rho-GAP domain-containing protein</fullName>
    </recommendedName>
</protein>
<dbReference type="GO" id="GO:0007165">
    <property type="term" value="P:signal transduction"/>
    <property type="evidence" value="ECO:0007669"/>
    <property type="project" value="InterPro"/>
</dbReference>
<sequence length="52" mass="5784">LQNNPKSFSDSSRRTSVFGVPLCSQLNGPSRLVPVVLERCVDELQKRGLKVK</sequence>
<name>J9EEM1_WUCBA</name>
<dbReference type="InterPro" id="IPR008936">
    <property type="entry name" value="Rho_GTPase_activation_prot"/>
</dbReference>
<feature type="non-terminal residue" evidence="2">
    <location>
        <position position="1"/>
    </location>
</feature>
<feature type="domain" description="Rho-GAP" evidence="1">
    <location>
        <begin position="20"/>
        <end position="52"/>
    </location>
</feature>
<dbReference type="SUPFAM" id="SSF48350">
    <property type="entry name" value="GTPase activation domain, GAP"/>
    <property type="match status" value="1"/>
</dbReference>
<reference evidence="3" key="1">
    <citation type="submission" date="2012-08" db="EMBL/GenBank/DDBJ databases">
        <title>The Genome Sequence of Wuchereria bancrofti.</title>
        <authorList>
            <person name="Nutman T.B."/>
            <person name="Fink D.L."/>
            <person name="Russ C."/>
            <person name="Young S."/>
            <person name="Zeng Q."/>
            <person name="Koehrsen M."/>
            <person name="Alvarado L."/>
            <person name="Berlin A."/>
            <person name="Chapman S.B."/>
            <person name="Chen Z."/>
            <person name="Freedman E."/>
            <person name="Gellesch M."/>
            <person name="Goldberg J."/>
            <person name="Griggs A."/>
            <person name="Gujja S."/>
            <person name="Heilman E.R."/>
            <person name="Heiman D."/>
            <person name="Hepburn T."/>
            <person name="Howarth C."/>
            <person name="Jen D."/>
            <person name="Larson L."/>
            <person name="Lewis B."/>
            <person name="Mehta T."/>
            <person name="Park D."/>
            <person name="Pearson M."/>
            <person name="Roberts A."/>
            <person name="Saif S."/>
            <person name="Shea T."/>
            <person name="Shenoy N."/>
            <person name="Sisk P."/>
            <person name="Stolte C."/>
            <person name="Sykes S."/>
            <person name="Walk T."/>
            <person name="White J."/>
            <person name="Yandava C."/>
            <person name="Haas B."/>
            <person name="Henn M.R."/>
            <person name="Nusbaum C."/>
            <person name="Birren B."/>
        </authorList>
    </citation>
    <scope>NUCLEOTIDE SEQUENCE [LARGE SCALE GENOMIC DNA]</scope>
    <source>
        <strain evidence="3">NA</strain>
    </source>
</reference>
<evidence type="ECO:0000313" key="2">
    <source>
        <dbReference type="EMBL" id="EJW73894.1"/>
    </source>
</evidence>
<gene>
    <name evidence="2" type="ORF">WUBG_15198</name>
</gene>
<organism evidence="2 3">
    <name type="scientific">Wuchereria bancrofti</name>
    <dbReference type="NCBI Taxonomy" id="6293"/>
    <lineage>
        <taxon>Eukaryota</taxon>
        <taxon>Metazoa</taxon>
        <taxon>Ecdysozoa</taxon>
        <taxon>Nematoda</taxon>
        <taxon>Chromadorea</taxon>
        <taxon>Rhabditida</taxon>
        <taxon>Spirurina</taxon>
        <taxon>Spiruromorpha</taxon>
        <taxon>Filarioidea</taxon>
        <taxon>Onchocercidae</taxon>
        <taxon>Wuchereria</taxon>
    </lineage>
</organism>
<accession>J9EEM1</accession>
<evidence type="ECO:0000313" key="3">
    <source>
        <dbReference type="Proteomes" id="UP000004810"/>
    </source>
</evidence>
<feature type="non-terminal residue" evidence="2">
    <location>
        <position position="52"/>
    </location>
</feature>
<dbReference type="PROSITE" id="PS50238">
    <property type="entry name" value="RHOGAP"/>
    <property type="match status" value="1"/>
</dbReference>
<dbReference type="InterPro" id="IPR000198">
    <property type="entry name" value="RhoGAP_dom"/>
</dbReference>
<dbReference type="EMBL" id="ADBV01013222">
    <property type="protein sequence ID" value="EJW73894.1"/>
    <property type="molecule type" value="Genomic_DNA"/>
</dbReference>
<proteinExistence type="predicted"/>
<comment type="caution">
    <text evidence="2">The sequence shown here is derived from an EMBL/GenBank/DDBJ whole genome shotgun (WGS) entry which is preliminary data.</text>
</comment>
<dbReference type="Proteomes" id="UP000004810">
    <property type="component" value="Unassembled WGS sequence"/>
</dbReference>
<evidence type="ECO:0000259" key="1">
    <source>
        <dbReference type="PROSITE" id="PS50238"/>
    </source>
</evidence>
<dbReference type="Gene3D" id="1.10.555.10">
    <property type="entry name" value="Rho GTPase activation protein"/>
    <property type="match status" value="1"/>
</dbReference>
<dbReference type="AlphaFoldDB" id="J9EEM1"/>